<dbReference type="Proteomes" id="UP000605970">
    <property type="component" value="Unassembled WGS sequence"/>
</dbReference>
<protein>
    <submittedName>
        <fullName evidence="2">Uncharacterized protein</fullName>
    </submittedName>
</protein>
<keyword evidence="3" id="KW-1185">Reference proteome</keyword>
<feature type="transmembrane region" description="Helical" evidence="1">
    <location>
        <begin position="20"/>
        <end position="38"/>
    </location>
</feature>
<proteinExistence type="predicted"/>
<organism evidence="2 3">
    <name type="scientific">Meloidogyne graminicola</name>
    <dbReference type="NCBI Taxonomy" id="189291"/>
    <lineage>
        <taxon>Eukaryota</taxon>
        <taxon>Metazoa</taxon>
        <taxon>Ecdysozoa</taxon>
        <taxon>Nematoda</taxon>
        <taxon>Chromadorea</taxon>
        <taxon>Rhabditida</taxon>
        <taxon>Tylenchina</taxon>
        <taxon>Tylenchomorpha</taxon>
        <taxon>Tylenchoidea</taxon>
        <taxon>Meloidogynidae</taxon>
        <taxon>Meloidogyninae</taxon>
        <taxon>Meloidogyne</taxon>
    </lineage>
</organism>
<keyword evidence="1" id="KW-1133">Transmembrane helix</keyword>
<dbReference type="EMBL" id="JABEBT010000017">
    <property type="protein sequence ID" value="KAF7637820.1"/>
    <property type="molecule type" value="Genomic_DNA"/>
</dbReference>
<gene>
    <name evidence="2" type="ORF">Mgra_00002794</name>
</gene>
<reference evidence="2" key="1">
    <citation type="journal article" date="2020" name="Ecol. Evol.">
        <title>Genome structure and content of the rice root-knot nematode (Meloidogyne graminicola).</title>
        <authorList>
            <person name="Phan N.T."/>
            <person name="Danchin E.G.J."/>
            <person name="Klopp C."/>
            <person name="Perfus-Barbeoch L."/>
            <person name="Kozlowski D.K."/>
            <person name="Koutsovoulos G.D."/>
            <person name="Lopez-Roques C."/>
            <person name="Bouchez O."/>
            <person name="Zahm M."/>
            <person name="Besnard G."/>
            <person name="Bellafiore S."/>
        </authorList>
    </citation>
    <scope>NUCLEOTIDE SEQUENCE</scope>
    <source>
        <strain evidence="2">VN-18</strain>
    </source>
</reference>
<keyword evidence="1" id="KW-0812">Transmembrane</keyword>
<evidence type="ECO:0000313" key="2">
    <source>
        <dbReference type="EMBL" id="KAF7637820.1"/>
    </source>
</evidence>
<sequence>MEPFCPSCNTPIQLIKNKRIFIYLIIFNIILIVLFINAKKLPFWQRTKDQSWNEKLNFEDLFN</sequence>
<comment type="caution">
    <text evidence="2">The sequence shown here is derived from an EMBL/GenBank/DDBJ whole genome shotgun (WGS) entry which is preliminary data.</text>
</comment>
<evidence type="ECO:0000256" key="1">
    <source>
        <dbReference type="SAM" id="Phobius"/>
    </source>
</evidence>
<dbReference type="AlphaFoldDB" id="A0A8S9ZVZ5"/>
<evidence type="ECO:0000313" key="3">
    <source>
        <dbReference type="Proteomes" id="UP000605970"/>
    </source>
</evidence>
<keyword evidence="1" id="KW-0472">Membrane</keyword>
<name>A0A8S9ZVZ5_9BILA</name>
<accession>A0A8S9ZVZ5</accession>